<feature type="compositionally biased region" description="Basic and acidic residues" evidence="1">
    <location>
        <begin position="1"/>
        <end position="38"/>
    </location>
</feature>
<evidence type="ECO:0000313" key="3">
    <source>
        <dbReference type="WBParaSite" id="Csp11.Scaffold601.g5458.t1"/>
    </source>
</evidence>
<keyword evidence="2" id="KW-1185">Reference proteome</keyword>
<protein>
    <submittedName>
        <fullName evidence="3">Major sperm protein</fullName>
    </submittedName>
</protein>
<name>A0A1I7TFL8_9PELO</name>
<evidence type="ECO:0000256" key="1">
    <source>
        <dbReference type="SAM" id="MobiDB-lite"/>
    </source>
</evidence>
<organism evidence="2 3">
    <name type="scientific">Caenorhabditis tropicalis</name>
    <dbReference type="NCBI Taxonomy" id="1561998"/>
    <lineage>
        <taxon>Eukaryota</taxon>
        <taxon>Metazoa</taxon>
        <taxon>Ecdysozoa</taxon>
        <taxon>Nematoda</taxon>
        <taxon>Chromadorea</taxon>
        <taxon>Rhabditida</taxon>
        <taxon>Rhabditina</taxon>
        <taxon>Rhabditomorpha</taxon>
        <taxon>Rhabditoidea</taxon>
        <taxon>Rhabditidae</taxon>
        <taxon>Peloderinae</taxon>
        <taxon>Caenorhabditis</taxon>
    </lineage>
</organism>
<dbReference type="WBParaSite" id="Csp11.Scaffold601.g5458.t1">
    <property type="protein sequence ID" value="Csp11.Scaffold601.g5458.t1"/>
    <property type="gene ID" value="Csp11.Scaffold601.g5458"/>
</dbReference>
<dbReference type="Proteomes" id="UP000095282">
    <property type="component" value="Unplaced"/>
</dbReference>
<reference evidence="3" key="1">
    <citation type="submission" date="2016-11" db="UniProtKB">
        <authorList>
            <consortium name="WormBaseParasite"/>
        </authorList>
    </citation>
    <scope>IDENTIFICATION</scope>
</reference>
<feature type="region of interest" description="Disordered" evidence="1">
    <location>
        <begin position="1"/>
        <end position="43"/>
    </location>
</feature>
<evidence type="ECO:0000313" key="2">
    <source>
        <dbReference type="Proteomes" id="UP000095282"/>
    </source>
</evidence>
<proteinExistence type="predicted"/>
<sequence>MDFIREHVSRMIKEQTEQEEERKANETEKGEAPKLPEKRTRRKYTMTFTESAVDEDGNVIEKKVLMTARDLASIMPPDQGVIVVCNPEKSLCKIRVKKPKKEEEVVTVAKPRYNTPINTLVVTTEYNDPEDLEKIFREKSIVRNV</sequence>
<dbReference type="eggNOG" id="ENOG502TIW7">
    <property type="taxonomic scope" value="Eukaryota"/>
</dbReference>
<dbReference type="AlphaFoldDB" id="A0A1I7TFL8"/>
<accession>A0A1I7TFL8</accession>